<accession>A0ABT2J5D2</accession>
<dbReference type="PRINTS" id="PR00081">
    <property type="entry name" value="GDHRDH"/>
</dbReference>
<dbReference type="PANTHER" id="PTHR44196">
    <property type="entry name" value="DEHYDROGENASE/REDUCTASE SDR FAMILY MEMBER 7B"/>
    <property type="match status" value="1"/>
</dbReference>
<comment type="caution">
    <text evidence="4">The sequence shown here is derived from an EMBL/GenBank/DDBJ whole genome shotgun (WGS) entry which is preliminary data.</text>
</comment>
<dbReference type="Pfam" id="PF00106">
    <property type="entry name" value="adh_short"/>
    <property type="match status" value="1"/>
</dbReference>
<gene>
    <name evidence="4" type="ORF">JT362_08075</name>
</gene>
<protein>
    <submittedName>
        <fullName evidence="4">SDR family oxidoreductase</fullName>
    </submittedName>
</protein>
<dbReference type="NCBIfam" id="NF005539">
    <property type="entry name" value="PRK07201.1"/>
    <property type="match status" value="1"/>
</dbReference>
<dbReference type="RefSeq" id="WP_260190439.1">
    <property type="nucleotide sequence ID" value="NZ_JAFFZE010000008.1"/>
</dbReference>
<proteinExistence type="inferred from homology"/>
<dbReference type="InterPro" id="IPR057326">
    <property type="entry name" value="KR_dom"/>
</dbReference>
<comment type="similarity">
    <text evidence="1">Belongs to the short-chain dehydrogenases/reductases (SDR) family.</text>
</comment>
<reference evidence="4 5" key="1">
    <citation type="submission" date="2021-02" db="EMBL/GenBank/DDBJ databases">
        <title>Actinophytocola xerophila sp. nov., isolated from soil of cotton cropping field.</title>
        <authorList>
            <person name="Huang R."/>
            <person name="Chen X."/>
            <person name="Ge X."/>
            <person name="Liu W."/>
        </authorList>
    </citation>
    <scope>NUCLEOTIDE SEQUENCE [LARGE SCALE GENOMIC DNA]</scope>
    <source>
        <strain evidence="4 5">S1-96</strain>
    </source>
</reference>
<dbReference type="Proteomes" id="UP001156441">
    <property type="component" value="Unassembled WGS sequence"/>
</dbReference>
<dbReference type="InterPro" id="IPR057313">
    <property type="entry name" value="Maqu_2507-like"/>
</dbReference>
<keyword evidence="5" id="KW-1185">Reference proteome</keyword>
<dbReference type="InterPro" id="IPR036291">
    <property type="entry name" value="NAD(P)-bd_dom_sf"/>
</dbReference>
<sequence length="663" mass="72086">MPTYLVTGATGLIGRHFVAELLARQDTERVWLLVRERSQDKLAEAARDWPNAEKTRTVLGDVREPDLGVSDEQRAELAGVDHLVHLAALYDIAADDDASIAANVDGTRHVLRLAADLGVGCLHHVSSVAVAGDHRGRFTEEMFDTGQRLVTAYHRTKFESERLVRTQTDVPWRVYRPAIVVGHSRTGEMDKIDGPYYFFAALSRLAAVPSVPLVFPDIGDTNVVPVDYVAAAMAHLVNRPGLDGRAFHLVNPSPQSAREVYNAFARAAGAPVAAGELDRRLSAPLVGLVKLAEHVPGVTIARDAVLDRLGIPPILLSTLTFQPRFDSTETRLALAGTGIDVPPLAEYAGVLWRYWREHLDPFRARRHGQRGALDGRRVVITGASSGIGRATALKVAAAGGVPLLVARREAELEEVRAEIVAAGGQAFVYPCDLTDDESVAKTVERMLVEQPGVDMLVNNAGRSIRRSVQLSYDRMHDYERAMAINYFGAVRLILGLMPHMIERRFGHVVNVSSIGVQGIAPRFSAYVASKAALDYFSRIVATETHGAGITFTTVHMPLVRTPMIRPTKIYDAFPTKSPEQAADMVLDALLRRPKHIGTPTGQMISAAYTVAPGLVDAIAYQGYRIFPDSTAAGGSGRMKIGKGDRHLGAAATALARLTRGFHW</sequence>
<evidence type="ECO:0000256" key="1">
    <source>
        <dbReference type="ARBA" id="ARBA00006484"/>
    </source>
</evidence>
<evidence type="ECO:0000259" key="3">
    <source>
        <dbReference type="SMART" id="SM00822"/>
    </source>
</evidence>
<dbReference type="CDD" id="cd05263">
    <property type="entry name" value="MupV_like_SDR_e"/>
    <property type="match status" value="1"/>
</dbReference>
<feature type="domain" description="Ketoreductase" evidence="3">
    <location>
        <begin position="376"/>
        <end position="560"/>
    </location>
</feature>
<organism evidence="4 5">
    <name type="scientific">Actinophytocola gossypii</name>
    <dbReference type="NCBI Taxonomy" id="2812003"/>
    <lineage>
        <taxon>Bacteria</taxon>
        <taxon>Bacillati</taxon>
        <taxon>Actinomycetota</taxon>
        <taxon>Actinomycetes</taxon>
        <taxon>Pseudonocardiales</taxon>
        <taxon>Pseudonocardiaceae</taxon>
    </lineage>
</organism>
<evidence type="ECO:0000313" key="4">
    <source>
        <dbReference type="EMBL" id="MCT2583070.1"/>
    </source>
</evidence>
<keyword evidence="2" id="KW-0560">Oxidoreductase</keyword>
<dbReference type="PROSITE" id="PS00061">
    <property type="entry name" value="ADH_SHORT"/>
    <property type="match status" value="1"/>
</dbReference>
<dbReference type="InterPro" id="IPR013120">
    <property type="entry name" value="FAR_NAD-bd"/>
</dbReference>
<dbReference type="Gene3D" id="3.40.50.720">
    <property type="entry name" value="NAD(P)-binding Rossmann-like Domain"/>
    <property type="match status" value="2"/>
</dbReference>
<dbReference type="EMBL" id="JAFFZE010000008">
    <property type="protein sequence ID" value="MCT2583070.1"/>
    <property type="molecule type" value="Genomic_DNA"/>
</dbReference>
<dbReference type="CDD" id="cd05233">
    <property type="entry name" value="SDR_c"/>
    <property type="match status" value="1"/>
</dbReference>
<dbReference type="InterPro" id="IPR002347">
    <property type="entry name" value="SDR_fam"/>
</dbReference>
<dbReference type="PRINTS" id="PR00080">
    <property type="entry name" value="SDRFAMILY"/>
</dbReference>
<dbReference type="SUPFAM" id="SSF51735">
    <property type="entry name" value="NAD(P)-binding Rossmann-fold domains"/>
    <property type="match status" value="2"/>
</dbReference>
<evidence type="ECO:0000313" key="5">
    <source>
        <dbReference type="Proteomes" id="UP001156441"/>
    </source>
</evidence>
<name>A0ABT2J5D2_9PSEU</name>
<evidence type="ECO:0000256" key="2">
    <source>
        <dbReference type="ARBA" id="ARBA00023002"/>
    </source>
</evidence>
<dbReference type="PANTHER" id="PTHR44196:SF1">
    <property type="entry name" value="DEHYDROGENASE_REDUCTASE SDR FAMILY MEMBER 7B"/>
    <property type="match status" value="1"/>
</dbReference>
<dbReference type="InterPro" id="IPR020904">
    <property type="entry name" value="Sc_DH/Rdtase_CS"/>
</dbReference>
<dbReference type="Pfam" id="PF07993">
    <property type="entry name" value="NAD_binding_4"/>
    <property type="match status" value="1"/>
</dbReference>
<dbReference type="SMART" id="SM00822">
    <property type="entry name" value="PKS_KR"/>
    <property type="match status" value="1"/>
</dbReference>